<dbReference type="PANTHER" id="PTHR46060">
    <property type="entry name" value="MARINER MOS1 TRANSPOSASE-LIKE PROTEIN"/>
    <property type="match status" value="1"/>
</dbReference>
<dbReference type="GO" id="GO:0000729">
    <property type="term" value="P:DNA double-strand break processing"/>
    <property type="evidence" value="ECO:0007669"/>
    <property type="project" value="TreeGrafter"/>
</dbReference>
<dbReference type="GO" id="GO:0042800">
    <property type="term" value="F:histone H3K4 methyltransferase activity"/>
    <property type="evidence" value="ECO:0007669"/>
    <property type="project" value="TreeGrafter"/>
</dbReference>
<dbReference type="GO" id="GO:0046975">
    <property type="term" value="F:histone H3K36 methyltransferase activity"/>
    <property type="evidence" value="ECO:0007669"/>
    <property type="project" value="TreeGrafter"/>
</dbReference>
<dbReference type="WBParaSite" id="PSAMB.scaffold1188size34736.g11688.t1">
    <property type="protein sequence ID" value="PSAMB.scaffold1188size34736.g11688.t1"/>
    <property type="gene ID" value="PSAMB.scaffold1188size34736.g11688"/>
</dbReference>
<dbReference type="GO" id="GO:0031297">
    <property type="term" value="P:replication fork processing"/>
    <property type="evidence" value="ECO:0007669"/>
    <property type="project" value="TreeGrafter"/>
</dbReference>
<keyword evidence="1" id="KW-1185">Reference proteome</keyword>
<dbReference type="GO" id="GO:0006303">
    <property type="term" value="P:double-strand break repair via nonhomologous end joining"/>
    <property type="evidence" value="ECO:0007669"/>
    <property type="project" value="TreeGrafter"/>
</dbReference>
<dbReference type="InterPro" id="IPR036397">
    <property type="entry name" value="RNaseH_sf"/>
</dbReference>
<reference evidence="2" key="1">
    <citation type="submission" date="2022-11" db="UniProtKB">
        <authorList>
            <consortium name="WormBaseParasite"/>
        </authorList>
    </citation>
    <scope>IDENTIFICATION</scope>
</reference>
<accession>A0A914UQW0</accession>
<protein>
    <submittedName>
        <fullName evidence="2">Uncharacterized protein</fullName>
    </submittedName>
</protein>
<dbReference type="GO" id="GO:0044774">
    <property type="term" value="P:mitotic DNA integrity checkpoint signaling"/>
    <property type="evidence" value="ECO:0007669"/>
    <property type="project" value="TreeGrafter"/>
</dbReference>
<dbReference type="Gene3D" id="3.30.420.10">
    <property type="entry name" value="Ribonuclease H-like superfamily/Ribonuclease H"/>
    <property type="match status" value="1"/>
</dbReference>
<evidence type="ECO:0000313" key="2">
    <source>
        <dbReference type="WBParaSite" id="PSAMB.scaffold1188size34736.g11688.t1"/>
    </source>
</evidence>
<dbReference type="GO" id="GO:0015074">
    <property type="term" value="P:DNA integration"/>
    <property type="evidence" value="ECO:0007669"/>
    <property type="project" value="TreeGrafter"/>
</dbReference>
<dbReference type="GO" id="GO:0005634">
    <property type="term" value="C:nucleus"/>
    <property type="evidence" value="ECO:0007669"/>
    <property type="project" value="TreeGrafter"/>
</dbReference>
<dbReference type="GO" id="GO:0003690">
    <property type="term" value="F:double-stranded DNA binding"/>
    <property type="evidence" value="ECO:0007669"/>
    <property type="project" value="TreeGrafter"/>
</dbReference>
<dbReference type="GO" id="GO:0044547">
    <property type="term" value="F:DNA topoisomerase binding"/>
    <property type="evidence" value="ECO:0007669"/>
    <property type="project" value="TreeGrafter"/>
</dbReference>
<dbReference type="GO" id="GO:0000793">
    <property type="term" value="C:condensed chromosome"/>
    <property type="evidence" value="ECO:0007669"/>
    <property type="project" value="TreeGrafter"/>
</dbReference>
<dbReference type="AlphaFoldDB" id="A0A914UQW0"/>
<evidence type="ECO:0000313" key="1">
    <source>
        <dbReference type="Proteomes" id="UP000887566"/>
    </source>
</evidence>
<organism evidence="1 2">
    <name type="scientific">Plectus sambesii</name>
    <dbReference type="NCBI Taxonomy" id="2011161"/>
    <lineage>
        <taxon>Eukaryota</taxon>
        <taxon>Metazoa</taxon>
        <taxon>Ecdysozoa</taxon>
        <taxon>Nematoda</taxon>
        <taxon>Chromadorea</taxon>
        <taxon>Plectida</taxon>
        <taxon>Plectina</taxon>
        <taxon>Plectoidea</taxon>
        <taxon>Plectidae</taxon>
        <taxon>Plectus</taxon>
    </lineage>
</organism>
<dbReference type="GO" id="GO:0003697">
    <property type="term" value="F:single-stranded DNA binding"/>
    <property type="evidence" value="ECO:0007669"/>
    <property type="project" value="TreeGrafter"/>
</dbReference>
<sequence length="104" mass="12295">MAIATTVTVETNIDAIRELLRANPRTTFDEVEEKFGLSRDILPKISREELSVQKKFRHFVPHQLTAEQKQTRLDMCRQNHSMWKNEGQKLIDKIITWDENYVHS</sequence>
<proteinExistence type="predicted"/>
<dbReference type="GO" id="GO:0035861">
    <property type="term" value="C:site of double-strand break"/>
    <property type="evidence" value="ECO:0007669"/>
    <property type="project" value="TreeGrafter"/>
</dbReference>
<dbReference type="InterPro" id="IPR052709">
    <property type="entry name" value="Transposase-MT_Hybrid"/>
</dbReference>
<dbReference type="Proteomes" id="UP000887566">
    <property type="component" value="Unplaced"/>
</dbReference>
<dbReference type="PANTHER" id="PTHR46060:SF2">
    <property type="entry name" value="HISTONE-LYSINE N-METHYLTRANSFERASE SETMAR"/>
    <property type="match status" value="1"/>
</dbReference>
<dbReference type="GO" id="GO:0000014">
    <property type="term" value="F:single-stranded DNA endodeoxyribonuclease activity"/>
    <property type="evidence" value="ECO:0007669"/>
    <property type="project" value="TreeGrafter"/>
</dbReference>
<name>A0A914UQW0_9BILA</name>